<feature type="domain" description="CHAT" evidence="3">
    <location>
        <begin position="578"/>
        <end position="846"/>
    </location>
</feature>
<dbReference type="InterPro" id="IPR019734">
    <property type="entry name" value="TPR_rpt"/>
</dbReference>
<feature type="repeat" description="TPR" evidence="1">
    <location>
        <begin position="67"/>
        <end position="100"/>
    </location>
</feature>
<dbReference type="EMBL" id="QZCE01000001">
    <property type="protein sequence ID" value="NEZ61631.1"/>
    <property type="molecule type" value="Genomic_DNA"/>
</dbReference>
<dbReference type="Pfam" id="PF12770">
    <property type="entry name" value="CHAT"/>
    <property type="match status" value="1"/>
</dbReference>
<dbReference type="PANTHER" id="PTHR10098">
    <property type="entry name" value="RAPSYN-RELATED"/>
    <property type="match status" value="1"/>
</dbReference>
<dbReference type="Gene3D" id="1.25.40.10">
    <property type="entry name" value="Tetratricopeptide repeat domain"/>
    <property type="match status" value="2"/>
</dbReference>
<evidence type="ECO:0000313" key="5">
    <source>
        <dbReference type="Proteomes" id="UP000473574"/>
    </source>
</evidence>
<gene>
    <name evidence="4" type="ORF">D0962_02375</name>
</gene>
<reference evidence="4 5" key="1">
    <citation type="journal article" date="2020" name="Microb. Ecol.">
        <title>Ecogenomics of the Marine Benthic Filamentous Cyanobacterium Adonisia.</title>
        <authorList>
            <person name="Walter J.M."/>
            <person name="Coutinho F.H."/>
            <person name="Leomil L."/>
            <person name="Hargreaves P.I."/>
            <person name="Campeao M.E."/>
            <person name="Vieira V.V."/>
            <person name="Silva B.S."/>
            <person name="Fistarol G.O."/>
            <person name="Salomon P.S."/>
            <person name="Sawabe T."/>
            <person name="Mino S."/>
            <person name="Hosokawa M."/>
            <person name="Miyashita H."/>
            <person name="Maruyama F."/>
            <person name="van Verk M.C."/>
            <person name="Dutilh B.E."/>
            <person name="Thompson C.C."/>
            <person name="Thompson F.L."/>
        </authorList>
    </citation>
    <scope>NUCLEOTIDE SEQUENCE [LARGE SCALE GENOMIC DNA]</scope>
    <source>
        <strain evidence="4 5">CCMR0082</strain>
    </source>
</reference>
<dbReference type="PANTHER" id="PTHR10098:SF112">
    <property type="entry name" value="SLR0380 PROTEIN"/>
    <property type="match status" value="1"/>
</dbReference>
<dbReference type="Pfam" id="PF13181">
    <property type="entry name" value="TPR_8"/>
    <property type="match status" value="1"/>
</dbReference>
<feature type="chain" id="PRO_5026674627" evidence="2">
    <location>
        <begin position="28"/>
        <end position="848"/>
    </location>
</feature>
<dbReference type="InterPro" id="IPR011990">
    <property type="entry name" value="TPR-like_helical_dom_sf"/>
</dbReference>
<dbReference type="Proteomes" id="UP000473574">
    <property type="component" value="Unassembled WGS sequence"/>
</dbReference>
<dbReference type="RefSeq" id="WP_163659472.1">
    <property type="nucleotide sequence ID" value="NZ_QZCE01000001.1"/>
</dbReference>
<feature type="signal peptide" evidence="2">
    <location>
        <begin position="1"/>
        <end position="27"/>
    </location>
</feature>
<protein>
    <submittedName>
        <fullName evidence="4">CHAT domain-containing protein</fullName>
    </submittedName>
</protein>
<evidence type="ECO:0000259" key="3">
    <source>
        <dbReference type="Pfam" id="PF12770"/>
    </source>
</evidence>
<keyword evidence="1" id="KW-0802">TPR repeat</keyword>
<evidence type="ECO:0000256" key="1">
    <source>
        <dbReference type="PROSITE-ProRule" id="PRU00339"/>
    </source>
</evidence>
<evidence type="ECO:0000256" key="2">
    <source>
        <dbReference type="SAM" id="SignalP"/>
    </source>
</evidence>
<evidence type="ECO:0000313" key="4">
    <source>
        <dbReference type="EMBL" id="NEZ61631.1"/>
    </source>
</evidence>
<dbReference type="AlphaFoldDB" id="A0A6M0S0Z7"/>
<dbReference type="SUPFAM" id="SSF48452">
    <property type="entry name" value="TPR-like"/>
    <property type="match status" value="2"/>
</dbReference>
<name>A0A6M0S0Z7_9CYAN</name>
<keyword evidence="2" id="KW-0732">Signal</keyword>
<dbReference type="Pfam" id="PF13176">
    <property type="entry name" value="TPR_7"/>
    <property type="match status" value="1"/>
</dbReference>
<organism evidence="4 5">
    <name type="scientific">Adonisia turfae CCMR0082</name>
    <dbReference type="NCBI Taxonomy" id="2304604"/>
    <lineage>
        <taxon>Bacteria</taxon>
        <taxon>Bacillati</taxon>
        <taxon>Cyanobacteriota</taxon>
        <taxon>Adonisia</taxon>
        <taxon>Adonisia turfae</taxon>
    </lineage>
</organism>
<comment type="caution">
    <text evidence="4">The sequence shown here is derived from an EMBL/GenBank/DDBJ whole genome shotgun (WGS) entry which is preliminary data.</text>
</comment>
<dbReference type="InterPro" id="IPR024983">
    <property type="entry name" value="CHAT_dom"/>
</dbReference>
<sequence>MFSRSLRFCITLCLTVLLCVTVIPARANLTTVELIKRGQTAYGLGQYQSAVDLWQQVTQQGTALEQASGLSNLGLAYLQLGDYDGAAAVIAEALDYLELQPQSNQQQRILAQVLSAQGKLYMAQGQLNDALVVQRQATTAYEAVGDKAGVLRSQLNQAQILRVQGYYHQTLIQLESIATDVDALPDSSLKAAGLRQLGNALLLNGDTQGAVARLQQSLEVSKAIDSATETTGALLSLGNADQAKSANYYQQAAAVAPTTSLRLQAQVNLIGLWIKAGNFQAARDLLPVVASDLKELPQGRNAITIRLNLANSLIKANGAVWENRKTAQLLAETLQQAHHLNDQQGQSYGLGYLGQLYESQQQWKNAAKVTQQALALAQGSGTDIALYQWQWQLGRILEAQGDIDGAIAAYTQALESLQKLRVDLIAASPDVRFSFREEIEPVYRQLVDLLLKADTASTQDKENKLQQARNVLESLQVAELVNFFRADCVVTQTVDIEQVSSKAAVIYPIVLDDRVEVVFRLPGQSLNHRSAMVAKERVLNTLSRLQRSISYPGVDLRSRSRNARFEVVADQPLTFITPAQQLYDWLIRPIEADLATADIDVLVFVLDSALRNVPMSVLHDGNQYLIERYPIALTPGLQLIDPEPLANRNIRALVAGLSDSVGEFPPLPNVDAEIEAIQAQVPSEVLLNQSFVEPNFASKLTTGRGSVVHLATHGEFSSELEDTFVLAWDGPLNANQLSALLQSGEISRDETIELLILSACETATGDDRAALGLAGVAIRSGARSTLATLWLVDDRGTSELMGSLYGELTSTNLSKAEILQRAQLKLLNNEDYQHPYFWAPFVLIGNWL</sequence>
<dbReference type="Pfam" id="PF13432">
    <property type="entry name" value="TPR_16"/>
    <property type="match status" value="1"/>
</dbReference>
<accession>A0A6M0S0Z7</accession>
<dbReference type="SMART" id="SM00028">
    <property type="entry name" value="TPR"/>
    <property type="match status" value="6"/>
</dbReference>
<dbReference type="PROSITE" id="PS50005">
    <property type="entry name" value="TPR"/>
    <property type="match status" value="1"/>
</dbReference>
<proteinExistence type="predicted"/>